<keyword evidence="3" id="KW-1185">Reference proteome</keyword>
<organism evidence="2 3">
    <name type="scientific">Eumeta variegata</name>
    <name type="common">Bagworm moth</name>
    <name type="synonym">Eumeta japonica</name>
    <dbReference type="NCBI Taxonomy" id="151549"/>
    <lineage>
        <taxon>Eukaryota</taxon>
        <taxon>Metazoa</taxon>
        <taxon>Ecdysozoa</taxon>
        <taxon>Arthropoda</taxon>
        <taxon>Hexapoda</taxon>
        <taxon>Insecta</taxon>
        <taxon>Pterygota</taxon>
        <taxon>Neoptera</taxon>
        <taxon>Endopterygota</taxon>
        <taxon>Lepidoptera</taxon>
        <taxon>Glossata</taxon>
        <taxon>Ditrysia</taxon>
        <taxon>Tineoidea</taxon>
        <taxon>Psychidae</taxon>
        <taxon>Oiketicinae</taxon>
        <taxon>Eumeta</taxon>
    </lineage>
</organism>
<feature type="region of interest" description="Disordered" evidence="1">
    <location>
        <begin position="1"/>
        <end position="40"/>
    </location>
</feature>
<sequence>MYARLSRRSAQFAHHNIRGPHVGASSQSRRVRTSTRGQRTDVRLSGAGAEFAKSPLRIAGGLDYYRLVPRPPRVQSFKTLRVLSTARVPQAGPPPLAFCGAGPTSTSTCPCCQPRHPDISFCSRLPHVEHLESAATDQTVRADSSRRLSGDT</sequence>
<dbReference type="AlphaFoldDB" id="A0A4C1YDA3"/>
<comment type="caution">
    <text evidence="2">The sequence shown here is derived from an EMBL/GenBank/DDBJ whole genome shotgun (WGS) entry which is preliminary data.</text>
</comment>
<accession>A0A4C1YDA3</accession>
<evidence type="ECO:0000313" key="2">
    <source>
        <dbReference type="EMBL" id="GBP72619.1"/>
    </source>
</evidence>
<reference evidence="2 3" key="1">
    <citation type="journal article" date="2019" name="Commun. Biol.">
        <title>The bagworm genome reveals a unique fibroin gene that provides high tensile strength.</title>
        <authorList>
            <person name="Kono N."/>
            <person name="Nakamura H."/>
            <person name="Ohtoshi R."/>
            <person name="Tomita M."/>
            <person name="Numata K."/>
            <person name="Arakawa K."/>
        </authorList>
    </citation>
    <scope>NUCLEOTIDE SEQUENCE [LARGE SCALE GENOMIC DNA]</scope>
</reference>
<dbReference type="Proteomes" id="UP000299102">
    <property type="component" value="Unassembled WGS sequence"/>
</dbReference>
<proteinExistence type="predicted"/>
<dbReference type="EMBL" id="BGZK01001152">
    <property type="protein sequence ID" value="GBP72619.1"/>
    <property type="molecule type" value="Genomic_DNA"/>
</dbReference>
<evidence type="ECO:0000256" key="1">
    <source>
        <dbReference type="SAM" id="MobiDB-lite"/>
    </source>
</evidence>
<protein>
    <submittedName>
        <fullName evidence="2">Uncharacterized protein</fullName>
    </submittedName>
</protein>
<gene>
    <name evidence="2" type="ORF">EVAR_83129_1</name>
</gene>
<name>A0A4C1YDA3_EUMVA</name>
<evidence type="ECO:0000313" key="3">
    <source>
        <dbReference type="Proteomes" id="UP000299102"/>
    </source>
</evidence>